<dbReference type="Proteomes" id="UP000317374">
    <property type="component" value="Unassembled WGS sequence"/>
</dbReference>
<feature type="transmembrane region" description="Helical" evidence="1">
    <location>
        <begin position="7"/>
        <end position="30"/>
    </location>
</feature>
<accession>A0A564JK51</accession>
<evidence type="ECO:0000313" key="2">
    <source>
        <dbReference type="EMBL" id="VUS56953.1"/>
    </source>
</evidence>
<proteinExistence type="predicted"/>
<keyword evidence="1" id="KW-1133">Transmembrane helix</keyword>
<protein>
    <submittedName>
        <fullName evidence="2">Uncharacterized protein</fullName>
    </submittedName>
</protein>
<dbReference type="EMBL" id="CABGGW010000016">
    <property type="protein sequence ID" value="VUS56953.1"/>
    <property type="molecule type" value="Genomic_DNA"/>
</dbReference>
<dbReference type="AlphaFoldDB" id="A0A564JK51"/>
<keyword evidence="1" id="KW-0812">Transmembrane</keyword>
<evidence type="ECO:0000256" key="1">
    <source>
        <dbReference type="SAM" id="Phobius"/>
    </source>
</evidence>
<keyword evidence="1" id="KW-0472">Membrane</keyword>
<sequence length="108" mass="11877">MRRTITLIFTILTSIALTIAILRLLVFHVFHRDTYVTMSVIWQDTRALIDETGLPNVNASTGMEGSYAATVLATKTGGVYAGPEPQRPATDSVDHRVEEFLASLHSLC</sequence>
<gene>
    <name evidence="2" type="ORF">SB6422_05549</name>
</gene>
<organism evidence="2 3">
    <name type="scientific">Klebsiella huaxiensis</name>
    <dbReference type="NCBI Taxonomy" id="2153354"/>
    <lineage>
        <taxon>Bacteria</taxon>
        <taxon>Pseudomonadati</taxon>
        <taxon>Pseudomonadota</taxon>
        <taxon>Gammaproteobacteria</taxon>
        <taxon>Enterobacterales</taxon>
        <taxon>Enterobacteriaceae</taxon>
        <taxon>Klebsiella/Raoultella group</taxon>
        <taxon>Klebsiella</taxon>
    </lineage>
</organism>
<reference evidence="2 3" key="1">
    <citation type="submission" date="2019-07" db="EMBL/GenBank/DDBJ databases">
        <authorList>
            <person name="Brisse S."/>
            <person name="Rodrigues C."/>
            <person name="Thorpe H."/>
        </authorList>
    </citation>
    <scope>NUCLEOTIDE SEQUENCE [LARGE SCALE GENOMIC DNA]</scope>
    <source>
        <strain evidence="2">SB6422</strain>
    </source>
</reference>
<evidence type="ECO:0000313" key="3">
    <source>
        <dbReference type="Proteomes" id="UP000317374"/>
    </source>
</evidence>
<name>A0A564JK51_9ENTR</name>